<dbReference type="Gene3D" id="3.60.21.10">
    <property type="match status" value="1"/>
</dbReference>
<dbReference type="InterPro" id="IPR004843">
    <property type="entry name" value="Calcineurin-like_PHP"/>
</dbReference>
<dbReference type="Proteomes" id="UP001241603">
    <property type="component" value="Unassembled WGS sequence"/>
</dbReference>
<organism evidence="2 3">
    <name type="scientific">Kaistia dalseonensis</name>
    <dbReference type="NCBI Taxonomy" id="410840"/>
    <lineage>
        <taxon>Bacteria</taxon>
        <taxon>Pseudomonadati</taxon>
        <taxon>Pseudomonadota</taxon>
        <taxon>Alphaproteobacteria</taxon>
        <taxon>Hyphomicrobiales</taxon>
        <taxon>Kaistiaceae</taxon>
        <taxon>Kaistia</taxon>
    </lineage>
</organism>
<dbReference type="RefSeq" id="WP_266348276.1">
    <property type="nucleotide sequence ID" value="NZ_JAPKNG010000002.1"/>
</dbReference>
<reference evidence="2 3" key="1">
    <citation type="submission" date="2023-07" db="EMBL/GenBank/DDBJ databases">
        <title>Genomic Encyclopedia of Type Strains, Phase IV (KMG-IV): sequencing the most valuable type-strain genomes for metagenomic binning, comparative biology and taxonomic classification.</title>
        <authorList>
            <person name="Goeker M."/>
        </authorList>
    </citation>
    <scope>NUCLEOTIDE SEQUENCE [LARGE SCALE GENOMIC DNA]</scope>
    <source>
        <strain evidence="2 3">B6-8</strain>
    </source>
</reference>
<evidence type="ECO:0000259" key="1">
    <source>
        <dbReference type="Pfam" id="PF00149"/>
    </source>
</evidence>
<dbReference type="InterPro" id="IPR029052">
    <property type="entry name" value="Metallo-depent_PP-like"/>
</dbReference>
<dbReference type="Pfam" id="PF00149">
    <property type="entry name" value="Metallophos"/>
    <property type="match status" value="1"/>
</dbReference>
<comment type="caution">
    <text evidence="2">The sequence shown here is derived from an EMBL/GenBank/DDBJ whole genome shotgun (WGS) entry which is preliminary data.</text>
</comment>
<feature type="domain" description="Calcineurin-like phosphoesterase" evidence="1">
    <location>
        <begin position="1"/>
        <end position="184"/>
    </location>
</feature>
<dbReference type="CDD" id="cd00838">
    <property type="entry name" value="MPP_superfamily"/>
    <property type="match status" value="1"/>
</dbReference>
<name>A0ABU0H4W4_9HYPH</name>
<keyword evidence="3" id="KW-1185">Reference proteome</keyword>
<dbReference type="EMBL" id="JAUSVO010000002">
    <property type="protein sequence ID" value="MDQ0437348.1"/>
    <property type="molecule type" value="Genomic_DNA"/>
</dbReference>
<sequence>MKCLIVADLHYSLAQYDWVLSMAERFDAVIIAGDHLDISSAVDWRAQTIVIRKYLDLIAARTRLITCSGNHDLDSRDASGEKVARWVRDFSRQGIPSDDTSFVMEDVLFTICPWWDGPNARARVAAQLAADALKPKTRWFWLHHAPPDKSPTSWTGQRYFGDVELAEWIAQYSPDIVFSGHVHQSPFARDGSWVDRINTTWVFNAGHTFGAPPPHIVLDTVNNEAVWLSAAGVQAVRLDQPLERPVPQLTTLPAWLTSPDRVGDQSPA</sequence>
<dbReference type="SUPFAM" id="SSF56300">
    <property type="entry name" value="Metallo-dependent phosphatases"/>
    <property type="match status" value="1"/>
</dbReference>
<evidence type="ECO:0000313" key="3">
    <source>
        <dbReference type="Proteomes" id="UP001241603"/>
    </source>
</evidence>
<protein>
    <submittedName>
        <fullName evidence="2">Phosphodiesterase</fullName>
    </submittedName>
</protein>
<proteinExistence type="predicted"/>
<gene>
    <name evidence="2" type="ORF">QO014_001733</name>
</gene>
<accession>A0ABU0H4W4</accession>
<evidence type="ECO:0000313" key="2">
    <source>
        <dbReference type="EMBL" id="MDQ0437348.1"/>
    </source>
</evidence>